<sequence>MSSQVKKSSANKPSSAGRRVSGLEELFRVPWELGKEYEANHRVENKSRGWTRLHGIDGLMD</sequence>
<name>A0ABQ7I605_9HELO</name>
<dbReference type="RefSeq" id="XP_038804617.1">
    <property type="nucleotide sequence ID" value="XM_038959104.1"/>
</dbReference>
<gene>
    <name evidence="1" type="ORF">EAE98_011482</name>
</gene>
<dbReference type="EMBL" id="RCSX01000048">
    <property type="protein sequence ID" value="KAF7914783.1"/>
    <property type="molecule type" value="Genomic_DNA"/>
</dbReference>
<evidence type="ECO:0000313" key="1">
    <source>
        <dbReference type="EMBL" id="KAF7914783.1"/>
    </source>
</evidence>
<comment type="caution">
    <text evidence="1">The sequence shown here is derived from an EMBL/GenBank/DDBJ whole genome shotgun (WGS) entry which is preliminary data.</text>
</comment>
<protein>
    <submittedName>
        <fullName evidence="1">Uncharacterized protein</fullName>
    </submittedName>
</protein>
<organism evidence="1 2">
    <name type="scientific">Botrytis deweyae</name>
    <dbReference type="NCBI Taxonomy" id="2478750"/>
    <lineage>
        <taxon>Eukaryota</taxon>
        <taxon>Fungi</taxon>
        <taxon>Dikarya</taxon>
        <taxon>Ascomycota</taxon>
        <taxon>Pezizomycotina</taxon>
        <taxon>Leotiomycetes</taxon>
        <taxon>Helotiales</taxon>
        <taxon>Sclerotiniaceae</taxon>
        <taxon>Botrytis</taxon>
    </lineage>
</organism>
<dbReference type="GeneID" id="62238253"/>
<evidence type="ECO:0000313" key="2">
    <source>
        <dbReference type="Proteomes" id="UP000783213"/>
    </source>
</evidence>
<keyword evidence="2" id="KW-1185">Reference proteome</keyword>
<reference evidence="1 2" key="1">
    <citation type="journal article" date="2020" name="Genome Biol. Evol.">
        <title>Comparative genomics of Sclerotiniaceae.</title>
        <authorList>
            <person name="Valero Jimenez C.A."/>
            <person name="Steentjes M."/>
            <person name="Scholten O.E."/>
            <person name="Van Kan J.A.L."/>
        </authorList>
    </citation>
    <scope>NUCLEOTIDE SEQUENCE [LARGE SCALE GENOMIC DNA]</scope>
    <source>
        <strain evidence="1 2">B1</strain>
    </source>
</reference>
<accession>A0ABQ7I605</accession>
<proteinExistence type="predicted"/>
<dbReference type="Proteomes" id="UP000783213">
    <property type="component" value="Unassembled WGS sequence"/>
</dbReference>